<evidence type="ECO:0000313" key="5">
    <source>
        <dbReference type="Proteomes" id="UP000323393"/>
    </source>
</evidence>
<name>A0A1Y0CK45_9BACI</name>
<reference evidence="3 5" key="2">
    <citation type="submission" date="2019-08" db="EMBL/GenBank/DDBJ databases">
        <title>Bacillus genomes from the desert of Cuatro Cienegas, Coahuila.</title>
        <authorList>
            <person name="Olmedo-Alvarez G."/>
        </authorList>
    </citation>
    <scope>NUCLEOTIDE SEQUENCE [LARGE SCALE GENOMIC DNA]</scope>
    <source>
        <strain evidence="3 5">CH88_3T</strain>
    </source>
</reference>
<sequence>MNFRNEHKDIEEIEEERFWEFDPRTVTFFLAALAIIVGIITFLSFYDGLKVKSQEEIATYVNDMNELLIQSKEYSDSVEDSIKNGTASEFTKKDEQEFRILMDTASKLSIPSKWKEHHEAATGLISGRYMFFYHYQQNFRLGEEDIQEKLSELEKLENVEKEMLLSSFDASGISYRESEEGKITFSIKTY</sequence>
<dbReference type="Proteomes" id="UP000195573">
    <property type="component" value="Chromosome"/>
</dbReference>
<dbReference type="GeneID" id="96737632"/>
<evidence type="ECO:0000313" key="2">
    <source>
        <dbReference type="EMBL" id="ART75295.1"/>
    </source>
</evidence>
<feature type="transmembrane region" description="Helical" evidence="1">
    <location>
        <begin position="26"/>
        <end position="46"/>
    </location>
</feature>
<dbReference type="EMBL" id="CP020880">
    <property type="protein sequence ID" value="ART75295.1"/>
    <property type="molecule type" value="Genomic_DNA"/>
</dbReference>
<keyword evidence="1" id="KW-1133">Transmembrane helix</keyword>
<dbReference type="Proteomes" id="UP000323393">
    <property type="component" value="Unassembled WGS sequence"/>
</dbReference>
<dbReference type="EMBL" id="VTEU01000004">
    <property type="protein sequence ID" value="TYS58668.1"/>
    <property type="molecule type" value="Genomic_DNA"/>
</dbReference>
<evidence type="ECO:0000313" key="3">
    <source>
        <dbReference type="EMBL" id="TYS58668.1"/>
    </source>
</evidence>
<evidence type="ECO:0000256" key="1">
    <source>
        <dbReference type="SAM" id="Phobius"/>
    </source>
</evidence>
<reference evidence="2 4" key="1">
    <citation type="submission" date="2017-04" db="EMBL/GenBank/DDBJ databases">
        <title>Complete Genome Sequence of the Bacillus horikoshii 20a strain from Cuatro Cienegas, Coahuila, Mexico.</title>
        <authorList>
            <person name="Zarza E."/>
            <person name="Alcaraz L.D."/>
            <person name="Aguilar-Salinas B."/>
            <person name="Islas A."/>
            <person name="Olmedo-Alvarez G."/>
        </authorList>
    </citation>
    <scope>NUCLEOTIDE SEQUENCE [LARGE SCALE GENOMIC DNA]</scope>
    <source>
        <strain evidence="2 4">20a</strain>
    </source>
</reference>
<evidence type="ECO:0000313" key="4">
    <source>
        <dbReference type="Proteomes" id="UP000195573"/>
    </source>
</evidence>
<keyword evidence="1" id="KW-0472">Membrane</keyword>
<keyword evidence="4" id="KW-1185">Reference proteome</keyword>
<gene>
    <name evidence="2" type="ORF">B4U37_04215</name>
    <name evidence="3" type="ORF">FZC74_12780</name>
</gene>
<organism evidence="3 5">
    <name type="scientific">Sutcliffiella horikoshii</name>
    <dbReference type="NCBI Taxonomy" id="79883"/>
    <lineage>
        <taxon>Bacteria</taxon>
        <taxon>Bacillati</taxon>
        <taxon>Bacillota</taxon>
        <taxon>Bacilli</taxon>
        <taxon>Bacillales</taxon>
        <taxon>Bacillaceae</taxon>
        <taxon>Sutcliffiella</taxon>
    </lineage>
</organism>
<dbReference type="AlphaFoldDB" id="A0A1Y0CK45"/>
<dbReference type="KEGG" id="bhk:B4U37_04215"/>
<protein>
    <submittedName>
        <fullName evidence="3">Uncharacterized protein</fullName>
    </submittedName>
</protein>
<accession>A0A1Y0CK45</accession>
<dbReference type="RefSeq" id="WP_088017221.1">
    <property type="nucleotide sequence ID" value="NZ_CP020880.1"/>
</dbReference>
<keyword evidence="1" id="KW-0812">Transmembrane</keyword>
<proteinExistence type="predicted"/>